<evidence type="ECO:0000256" key="1">
    <source>
        <dbReference type="SAM" id="MobiDB-lite"/>
    </source>
</evidence>
<organism evidence="2 3">
    <name type="scientific">Thelonectria olida</name>
    <dbReference type="NCBI Taxonomy" id="1576542"/>
    <lineage>
        <taxon>Eukaryota</taxon>
        <taxon>Fungi</taxon>
        <taxon>Dikarya</taxon>
        <taxon>Ascomycota</taxon>
        <taxon>Pezizomycotina</taxon>
        <taxon>Sordariomycetes</taxon>
        <taxon>Hypocreomycetidae</taxon>
        <taxon>Hypocreales</taxon>
        <taxon>Nectriaceae</taxon>
        <taxon>Thelonectria</taxon>
    </lineage>
</organism>
<feature type="region of interest" description="Disordered" evidence="1">
    <location>
        <begin position="66"/>
        <end position="86"/>
    </location>
</feature>
<feature type="compositionally biased region" description="Polar residues" evidence="1">
    <location>
        <begin position="74"/>
        <end position="86"/>
    </location>
</feature>
<evidence type="ECO:0000313" key="2">
    <source>
        <dbReference type="EMBL" id="KAH6892636.1"/>
    </source>
</evidence>
<name>A0A9P9ARX1_9HYPO</name>
<dbReference type="EMBL" id="JAGPYM010000007">
    <property type="protein sequence ID" value="KAH6892636.1"/>
    <property type="molecule type" value="Genomic_DNA"/>
</dbReference>
<evidence type="ECO:0000313" key="3">
    <source>
        <dbReference type="Proteomes" id="UP000777438"/>
    </source>
</evidence>
<dbReference type="AlphaFoldDB" id="A0A9P9ARX1"/>
<comment type="caution">
    <text evidence="2">The sequence shown here is derived from an EMBL/GenBank/DDBJ whole genome shotgun (WGS) entry which is preliminary data.</text>
</comment>
<keyword evidence="3" id="KW-1185">Reference proteome</keyword>
<reference evidence="2 3" key="1">
    <citation type="journal article" date="2021" name="Nat. Commun.">
        <title>Genetic determinants of endophytism in the Arabidopsis root mycobiome.</title>
        <authorList>
            <person name="Mesny F."/>
            <person name="Miyauchi S."/>
            <person name="Thiergart T."/>
            <person name="Pickel B."/>
            <person name="Atanasova L."/>
            <person name="Karlsson M."/>
            <person name="Huettel B."/>
            <person name="Barry K.W."/>
            <person name="Haridas S."/>
            <person name="Chen C."/>
            <person name="Bauer D."/>
            <person name="Andreopoulos W."/>
            <person name="Pangilinan J."/>
            <person name="LaButti K."/>
            <person name="Riley R."/>
            <person name="Lipzen A."/>
            <person name="Clum A."/>
            <person name="Drula E."/>
            <person name="Henrissat B."/>
            <person name="Kohler A."/>
            <person name="Grigoriev I.V."/>
            <person name="Martin F.M."/>
            <person name="Hacquard S."/>
        </authorList>
    </citation>
    <scope>NUCLEOTIDE SEQUENCE [LARGE SCALE GENOMIC DNA]</scope>
    <source>
        <strain evidence="2 3">MPI-CAGE-CH-0241</strain>
    </source>
</reference>
<gene>
    <name evidence="2" type="ORF">B0T10DRAFT_458344</name>
</gene>
<accession>A0A9P9ARX1</accession>
<sequence>MTASRKATSLLGPMVFMYASPLTEDWIFTLASQSQPTLRSIINGEDTPTFQSGGSAEGWNNAASFEHRTKEKPQQPTTPQTWAGTKNGRTYRRITVTISNPSLCKSIPRAQGVLRFTHVAVTLGELSVNVDCCTPILEYKYNSTQSFWDWGGSPKASYENAAMTALKSGVDMTSIKKDLMDALNEQLKACFLNDETFS</sequence>
<dbReference type="Proteomes" id="UP000777438">
    <property type="component" value="Unassembled WGS sequence"/>
</dbReference>
<protein>
    <submittedName>
        <fullName evidence="2">Uncharacterized protein</fullName>
    </submittedName>
</protein>
<dbReference type="OrthoDB" id="5429442at2759"/>
<proteinExistence type="predicted"/>